<evidence type="ECO:0000313" key="1">
    <source>
        <dbReference type="EMBL" id="KAK5705263.1"/>
    </source>
</evidence>
<dbReference type="Proteomes" id="UP001310594">
    <property type="component" value="Unassembled WGS sequence"/>
</dbReference>
<dbReference type="EMBL" id="JAVRQU010000003">
    <property type="protein sequence ID" value="KAK5705263.1"/>
    <property type="molecule type" value="Genomic_DNA"/>
</dbReference>
<accession>A0AAN7WPS3</accession>
<proteinExistence type="predicted"/>
<evidence type="ECO:0000313" key="2">
    <source>
        <dbReference type="Proteomes" id="UP001310594"/>
    </source>
</evidence>
<organism evidence="1 2">
    <name type="scientific">Elasticomyces elasticus</name>
    <dbReference type="NCBI Taxonomy" id="574655"/>
    <lineage>
        <taxon>Eukaryota</taxon>
        <taxon>Fungi</taxon>
        <taxon>Dikarya</taxon>
        <taxon>Ascomycota</taxon>
        <taxon>Pezizomycotina</taxon>
        <taxon>Dothideomycetes</taxon>
        <taxon>Dothideomycetidae</taxon>
        <taxon>Mycosphaerellales</taxon>
        <taxon>Teratosphaeriaceae</taxon>
        <taxon>Elasticomyces</taxon>
    </lineage>
</organism>
<protein>
    <submittedName>
        <fullName evidence="1">Uncharacterized protein</fullName>
    </submittedName>
</protein>
<reference evidence="1" key="1">
    <citation type="submission" date="2023-08" db="EMBL/GenBank/DDBJ databases">
        <title>Black Yeasts Isolated from many extreme environments.</title>
        <authorList>
            <person name="Coleine C."/>
            <person name="Stajich J.E."/>
            <person name="Selbmann L."/>
        </authorList>
    </citation>
    <scope>NUCLEOTIDE SEQUENCE</scope>
    <source>
        <strain evidence="1">CCFEE 5810</strain>
    </source>
</reference>
<sequence length="206" mass="22420">MPHIHATAQLGRSLLLDAAADVLVQVHRYSCPLSRTLTNNVAIFQSYGKALHLARLAISDDTMRFTDETLAGGATYGDAFGHRRGLTALLLAWSSMTPHQSQAARANVHAAGLLTFMVPAHTGQDSPFEADYWSEAQPASLTTEQTQLVRFKRSAQTIGVALPRLLRLTREALAAEHGDSEARKQFVAATMLADKLILLEDKEAES</sequence>
<dbReference type="AlphaFoldDB" id="A0AAN7WPS3"/>
<gene>
    <name evidence="1" type="ORF">LTR97_002381</name>
</gene>
<comment type="caution">
    <text evidence="1">The sequence shown here is derived from an EMBL/GenBank/DDBJ whole genome shotgun (WGS) entry which is preliminary data.</text>
</comment>
<name>A0AAN7WPS3_9PEZI</name>